<keyword evidence="3" id="KW-1185">Reference proteome</keyword>
<protein>
    <recommendedName>
        <fullName evidence="1">DUF4037 domain-containing protein</fullName>
    </recommendedName>
</protein>
<evidence type="ECO:0000259" key="1">
    <source>
        <dbReference type="Pfam" id="PF13228"/>
    </source>
</evidence>
<dbReference type="EMBL" id="BMMZ01000002">
    <property type="protein sequence ID" value="GGL53065.1"/>
    <property type="molecule type" value="Genomic_DNA"/>
</dbReference>
<organism evidence="2 3">
    <name type="scientific">Microlunatus endophyticus</name>
    <dbReference type="NCBI Taxonomy" id="1716077"/>
    <lineage>
        <taxon>Bacteria</taxon>
        <taxon>Bacillati</taxon>
        <taxon>Actinomycetota</taxon>
        <taxon>Actinomycetes</taxon>
        <taxon>Propionibacteriales</taxon>
        <taxon>Propionibacteriaceae</taxon>
        <taxon>Microlunatus</taxon>
    </lineage>
</organism>
<dbReference type="AlphaFoldDB" id="A0A917S4P3"/>
<dbReference type="InterPro" id="IPR025117">
    <property type="entry name" value="DUF4037"/>
</dbReference>
<name>A0A917S4P3_9ACTN</name>
<proteinExistence type="predicted"/>
<evidence type="ECO:0000313" key="2">
    <source>
        <dbReference type="EMBL" id="GGL53065.1"/>
    </source>
</evidence>
<feature type="domain" description="DUF4037" evidence="1">
    <location>
        <begin position="126"/>
        <end position="224"/>
    </location>
</feature>
<accession>A0A917S4P3</accession>
<reference evidence="2" key="2">
    <citation type="submission" date="2020-09" db="EMBL/GenBank/DDBJ databases">
        <authorList>
            <person name="Sun Q."/>
            <person name="Zhou Y."/>
        </authorList>
    </citation>
    <scope>NUCLEOTIDE SEQUENCE</scope>
    <source>
        <strain evidence="2">CGMCC 4.7306</strain>
    </source>
</reference>
<evidence type="ECO:0000313" key="3">
    <source>
        <dbReference type="Proteomes" id="UP000613840"/>
    </source>
</evidence>
<sequence length="348" mass="39074">MPTPPFVPALDLSRDFYREVVARLLRDHRHSAALFGTGSEVLGYDTDRSTDHDWGPRLQIFVEPDAVETARAALAGRLPDRFRDRPTRIGSDERAPAHRVDVQPLGSWLVGQLGVDPRGGLDNLDWLAIPQQQLLGVTRGAVYADPDRELQSVRDRLAWYPHDVWLWLLACQWTRIFQEIAFVGRAAEVGDDLGSKIIAARLAREVMRLRLLQHRNYWPYTKWFGSAFAGLPDSDGLAAALGQAVDAVDYPTREAGLVRAYKIIATAHDDLGITDRIDWSIGCYFTRPYAVLHGEFATACRAAIADDQLRRLPLVGSVDQFVDSTDVLSSAARSRLLRDYWDRLGRSE</sequence>
<gene>
    <name evidence="2" type="ORF">GCM10011575_09280</name>
</gene>
<dbReference type="Pfam" id="PF13228">
    <property type="entry name" value="DUF4037"/>
    <property type="match status" value="1"/>
</dbReference>
<comment type="caution">
    <text evidence="2">The sequence shown here is derived from an EMBL/GenBank/DDBJ whole genome shotgun (WGS) entry which is preliminary data.</text>
</comment>
<dbReference type="RefSeq" id="WP_188894012.1">
    <property type="nucleotide sequence ID" value="NZ_BMMZ01000002.1"/>
</dbReference>
<reference evidence="2" key="1">
    <citation type="journal article" date="2014" name="Int. J. Syst. Evol. Microbiol.">
        <title>Complete genome sequence of Corynebacterium casei LMG S-19264T (=DSM 44701T), isolated from a smear-ripened cheese.</title>
        <authorList>
            <consortium name="US DOE Joint Genome Institute (JGI-PGF)"/>
            <person name="Walter F."/>
            <person name="Albersmeier A."/>
            <person name="Kalinowski J."/>
            <person name="Ruckert C."/>
        </authorList>
    </citation>
    <scope>NUCLEOTIDE SEQUENCE</scope>
    <source>
        <strain evidence="2">CGMCC 4.7306</strain>
    </source>
</reference>
<dbReference type="Proteomes" id="UP000613840">
    <property type="component" value="Unassembled WGS sequence"/>
</dbReference>